<proteinExistence type="inferred from homology"/>
<dbReference type="KEGG" id="rrd:RradSPS_1400"/>
<comment type="similarity">
    <text evidence="1 2">Belongs to the UPF0102 family.</text>
</comment>
<dbReference type="Proteomes" id="UP000025229">
    <property type="component" value="Chromosome"/>
</dbReference>
<dbReference type="eggNOG" id="COG0792">
    <property type="taxonomic scope" value="Bacteria"/>
</dbReference>
<evidence type="ECO:0000313" key="4">
    <source>
        <dbReference type="EMBL" id="MDX5894090.1"/>
    </source>
</evidence>
<reference evidence="4" key="2">
    <citation type="submission" date="2023-11" db="EMBL/GenBank/DDBJ databases">
        <title>MicrobeMod: A computational toolkit for identifying prokaryotic methylation and restriction-modification with nanopore sequencing.</title>
        <authorList>
            <person name="Crits-Christoph A."/>
            <person name="Kang S.C."/>
            <person name="Lee H."/>
            <person name="Ostrov N."/>
        </authorList>
    </citation>
    <scope>NUCLEOTIDE SEQUENCE</scope>
    <source>
        <strain evidence="4">ATCC 51242</strain>
    </source>
</reference>
<dbReference type="Proteomes" id="UP001281130">
    <property type="component" value="Unassembled WGS sequence"/>
</dbReference>
<dbReference type="HOGENOM" id="CLU_115353_2_3_11"/>
<dbReference type="AlphaFoldDB" id="A0A023X2X4"/>
<organism evidence="3 5">
    <name type="scientific">Rubrobacter radiotolerans</name>
    <name type="common">Arthrobacter radiotolerans</name>
    <dbReference type="NCBI Taxonomy" id="42256"/>
    <lineage>
        <taxon>Bacteria</taxon>
        <taxon>Bacillati</taxon>
        <taxon>Actinomycetota</taxon>
        <taxon>Rubrobacteria</taxon>
        <taxon>Rubrobacterales</taxon>
        <taxon>Rubrobacteraceae</taxon>
        <taxon>Rubrobacter</taxon>
    </lineage>
</organism>
<evidence type="ECO:0000313" key="3">
    <source>
        <dbReference type="EMBL" id="AHY46683.1"/>
    </source>
</evidence>
<dbReference type="RefSeq" id="WP_038681629.1">
    <property type="nucleotide sequence ID" value="NZ_CP007514.1"/>
</dbReference>
<sequence>MSGRAAGDRGEALARRYLERRGYGFVEGNYRTPYGEVDLILLDGETLVFVEVKLRKDSAYGGPLEAVTPRKQARLRLAAEQYLADLADSGREVPPARFDVVGIYRDVGDRTAKVRHVRDAF</sequence>
<dbReference type="InterPro" id="IPR011335">
    <property type="entry name" value="Restrct_endonuc-II-like"/>
</dbReference>
<dbReference type="EMBL" id="JAWXXX010000001">
    <property type="protein sequence ID" value="MDX5894090.1"/>
    <property type="molecule type" value="Genomic_DNA"/>
</dbReference>
<dbReference type="SUPFAM" id="SSF52980">
    <property type="entry name" value="Restriction endonuclease-like"/>
    <property type="match status" value="1"/>
</dbReference>
<dbReference type="NCBIfam" id="TIGR00252">
    <property type="entry name" value="YraN family protein"/>
    <property type="match status" value="1"/>
</dbReference>
<dbReference type="Pfam" id="PF02021">
    <property type="entry name" value="UPF0102"/>
    <property type="match status" value="1"/>
</dbReference>
<reference evidence="3 5" key="1">
    <citation type="submission" date="2014-03" db="EMBL/GenBank/DDBJ databases">
        <title>Complete genome sequence of the Radio-Resistant Rubrobacter radiotolerans RSPS-4.</title>
        <authorList>
            <person name="Egas C.C."/>
            <person name="Barroso C.C."/>
            <person name="Froufe H.J.C."/>
            <person name="Pacheco J.J."/>
            <person name="Albuquerque L.L."/>
            <person name="da Costa M.M.S."/>
        </authorList>
    </citation>
    <scope>NUCLEOTIDE SEQUENCE [LARGE SCALE GENOMIC DNA]</scope>
    <source>
        <strain evidence="3 5">RSPS-4</strain>
    </source>
</reference>
<dbReference type="OrthoDB" id="9794876at2"/>
<dbReference type="CDD" id="cd20736">
    <property type="entry name" value="PoNe_Nuclease"/>
    <property type="match status" value="1"/>
</dbReference>
<dbReference type="NCBIfam" id="NF009154">
    <property type="entry name" value="PRK12497.3-3"/>
    <property type="match status" value="1"/>
</dbReference>
<dbReference type="EMBL" id="CP007514">
    <property type="protein sequence ID" value="AHY46683.1"/>
    <property type="molecule type" value="Genomic_DNA"/>
</dbReference>
<dbReference type="HAMAP" id="MF_00048">
    <property type="entry name" value="UPF0102"/>
    <property type="match status" value="1"/>
</dbReference>
<dbReference type="NCBIfam" id="NF009150">
    <property type="entry name" value="PRK12497.1-3"/>
    <property type="match status" value="1"/>
</dbReference>
<dbReference type="InterPro" id="IPR011856">
    <property type="entry name" value="tRNA_endonuc-like_dom_sf"/>
</dbReference>
<evidence type="ECO:0000256" key="1">
    <source>
        <dbReference type="ARBA" id="ARBA00006738"/>
    </source>
</evidence>
<name>A0A023X2X4_RUBRA</name>
<dbReference type="PANTHER" id="PTHR34039:SF1">
    <property type="entry name" value="UPF0102 PROTEIN YRAN"/>
    <property type="match status" value="1"/>
</dbReference>
<dbReference type="GO" id="GO:0003676">
    <property type="term" value="F:nucleic acid binding"/>
    <property type="evidence" value="ECO:0007669"/>
    <property type="project" value="InterPro"/>
</dbReference>
<keyword evidence="5" id="KW-1185">Reference proteome</keyword>
<evidence type="ECO:0000313" key="5">
    <source>
        <dbReference type="Proteomes" id="UP000025229"/>
    </source>
</evidence>
<dbReference type="PANTHER" id="PTHR34039">
    <property type="entry name" value="UPF0102 PROTEIN YRAN"/>
    <property type="match status" value="1"/>
</dbReference>
<accession>A0A023X2X4</accession>
<dbReference type="InterPro" id="IPR003509">
    <property type="entry name" value="UPF0102_YraN-like"/>
</dbReference>
<dbReference type="STRING" id="42256.RradSPS_1400"/>
<evidence type="ECO:0000256" key="2">
    <source>
        <dbReference type="HAMAP-Rule" id="MF_00048"/>
    </source>
</evidence>
<dbReference type="Gene3D" id="3.40.1350.10">
    <property type="match status" value="1"/>
</dbReference>
<gene>
    <name evidence="3" type="ORF">RradSPS_1400</name>
    <name evidence="4" type="ORF">SIL72_08615</name>
</gene>
<protein>
    <recommendedName>
        <fullName evidence="2">UPF0102 protein RradSPS_1400</fullName>
    </recommendedName>
</protein>